<name>A0A6N2VT85_9FIRM</name>
<dbReference type="CDD" id="cd08071">
    <property type="entry name" value="MPN_DUF2466"/>
    <property type="match status" value="1"/>
</dbReference>
<dbReference type="GO" id="GO:0008237">
    <property type="term" value="F:metallopeptidase activity"/>
    <property type="evidence" value="ECO:0007669"/>
    <property type="project" value="UniProtKB-KW"/>
</dbReference>
<evidence type="ECO:0000313" key="8">
    <source>
        <dbReference type="EMBL" id="VYT32903.1"/>
    </source>
</evidence>
<dbReference type="PANTHER" id="PTHR30471">
    <property type="entry name" value="DNA REPAIR PROTEIN RADC"/>
    <property type="match status" value="1"/>
</dbReference>
<evidence type="ECO:0000256" key="3">
    <source>
        <dbReference type="ARBA" id="ARBA00022723"/>
    </source>
</evidence>
<dbReference type="AlphaFoldDB" id="A0A6N2VT85"/>
<dbReference type="EMBL" id="CACRTG010000034">
    <property type="protein sequence ID" value="VYT32903.1"/>
    <property type="molecule type" value="Genomic_DNA"/>
</dbReference>
<evidence type="ECO:0000256" key="1">
    <source>
        <dbReference type="ARBA" id="ARBA00010243"/>
    </source>
</evidence>
<evidence type="ECO:0000256" key="5">
    <source>
        <dbReference type="ARBA" id="ARBA00022833"/>
    </source>
</evidence>
<proteinExistence type="inferred from homology"/>
<accession>A0A6N2VT85</accession>
<keyword evidence="6" id="KW-0482">Metalloprotease</keyword>
<evidence type="ECO:0000256" key="4">
    <source>
        <dbReference type="ARBA" id="ARBA00022801"/>
    </source>
</evidence>
<keyword evidence="4" id="KW-0378">Hydrolase</keyword>
<dbReference type="Pfam" id="PF04002">
    <property type="entry name" value="RadC"/>
    <property type="match status" value="1"/>
</dbReference>
<sequence length="157" mass="17295">MDFVHVELKRDTWSKPAKYVKSPEEAVAEIKKMIENLDREILISLQLACSGEVINASICSVGSVDGVCVFVGGIVRTALLSGASSVILIHNHPSGSPRASKADWKVTKRLALACKIFNLELLDHIIIGANDQKISLKEDYKELFDVSITELKELMTE</sequence>
<dbReference type="InterPro" id="IPR037518">
    <property type="entry name" value="MPN"/>
</dbReference>
<feature type="domain" description="MPN" evidence="7">
    <location>
        <begin position="19"/>
        <end position="143"/>
    </location>
</feature>
<comment type="similarity">
    <text evidence="1">Belongs to the UPF0758 family.</text>
</comment>
<dbReference type="PANTHER" id="PTHR30471:SF3">
    <property type="entry name" value="UPF0758 PROTEIN YEES-RELATED"/>
    <property type="match status" value="1"/>
</dbReference>
<keyword evidence="2" id="KW-0645">Protease</keyword>
<keyword evidence="5" id="KW-0862">Zinc</keyword>
<organism evidence="8">
    <name type="scientific">[Clostridium] nexile</name>
    <dbReference type="NCBI Taxonomy" id="29361"/>
    <lineage>
        <taxon>Bacteria</taxon>
        <taxon>Bacillati</taxon>
        <taxon>Bacillota</taxon>
        <taxon>Clostridia</taxon>
        <taxon>Lachnospirales</taxon>
        <taxon>Lachnospiraceae</taxon>
        <taxon>Tyzzerella</taxon>
    </lineage>
</organism>
<evidence type="ECO:0000259" key="7">
    <source>
        <dbReference type="PROSITE" id="PS50249"/>
    </source>
</evidence>
<keyword evidence="3" id="KW-0479">Metal-binding</keyword>
<dbReference type="InterPro" id="IPR025657">
    <property type="entry name" value="RadC_JAB"/>
</dbReference>
<dbReference type="Gene3D" id="3.40.140.10">
    <property type="entry name" value="Cytidine Deaminase, domain 2"/>
    <property type="match status" value="1"/>
</dbReference>
<protein>
    <recommendedName>
        <fullName evidence="7">MPN domain-containing protein</fullName>
    </recommendedName>
</protein>
<gene>
    <name evidence="8" type="ORF">CNLFYP112_00534</name>
</gene>
<dbReference type="GO" id="GO:0006508">
    <property type="term" value="P:proteolysis"/>
    <property type="evidence" value="ECO:0007669"/>
    <property type="project" value="UniProtKB-KW"/>
</dbReference>
<reference evidence="8" key="1">
    <citation type="submission" date="2019-11" db="EMBL/GenBank/DDBJ databases">
        <authorList>
            <person name="Feng L."/>
        </authorList>
    </citation>
    <scope>NUCLEOTIDE SEQUENCE</scope>
    <source>
        <strain evidence="8">CnexileLFYP112</strain>
    </source>
</reference>
<evidence type="ECO:0000256" key="2">
    <source>
        <dbReference type="ARBA" id="ARBA00022670"/>
    </source>
</evidence>
<dbReference type="PROSITE" id="PS50249">
    <property type="entry name" value="MPN"/>
    <property type="match status" value="1"/>
</dbReference>
<evidence type="ECO:0000256" key="6">
    <source>
        <dbReference type="ARBA" id="ARBA00023049"/>
    </source>
</evidence>
<dbReference type="PROSITE" id="PS01302">
    <property type="entry name" value="UPF0758"/>
    <property type="match status" value="1"/>
</dbReference>
<dbReference type="InterPro" id="IPR020891">
    <property type="entry name" value="UPF0758_CS"/>
</dbReference>
<dbReference type="GO" id="GO:0046872">
    <property type="term" value="F:metal ion binding"/>
    <property type="evidence" value="ECO:0007669"/>
    <property type="project" value="UniProtKB-KW"/>
</dbReference>
<dbReference type="InterPro" id="IPR001405">
    <property type="entry name" value="UPF0758"/>
</dbReference>